<gene>
    <name evidence="1" type="ORF">F938_03141</name>
</gene>
<dbReference type="AlphaFoldDB" id="N9EAQ2"/>
<dbReference type="Proteomes" id="UP000013251">
    <property type="component" value="Unassembled WGS sequence"/>
</dbReference>
<evidence type="ECO:0000313" key="2">
    <source>
        <dbReference type="Proteomes" id="UP000013251"/>
    </source>
</evidence>
<dbReference type="HOGENOM" id="CLU_2949610_0_0_6"/>
<keyword evidence="2" id="KW-1185">Reference proteome</keyword>
<organism evidence="1 2">
    <name type="scientific">Acinetobacter bereziniae LMG 1003 = CIP 70.12</name>
    <dbReference type="NCBI Taxonomy" id="981324"/>
    <lineage>
        <taxon>Bacteria</taxon>
        <taxon>Pseudomonadati</taxon>
        <taxon>Pseudomonadota</taxon>
        <taxon>Gammaproteobacteria</taxon>
        <taxon>Moraxellales</taxon>
        <taxon>Moraxellaceae</taxon>
        <taxon>Acinetobacter</taxon>
    </lineage>
</organism>
<dbReference type="EMBL" id="APQG01000037">
    <property type="protein sequence ID" value="ENV92009.1"/>
    <property type="molecule type" value="Genomic_DNA"/>
</dbReference>
<protein>
    <submittedName>
        <fullName evidence="1">Uncharacterized protein</fullName>
    </submittedName>
</protein>
<name>N9EAQ2_ACIBZ</name>
<evidence type="ECO:0000313" key="1">
    <source>
        <dbReference type="EMBL" id="ENV92009.1"/>
    </source>
</evidence>
<reference evidence="1 2" key="1">
    <citation type="submission" date="2013-02" db="EMBL/GenBank/DDBJ databases">
        <title>The Genome Sequence of Acinetobacter bereziniae CIP 70.12.</title>
        <authorList>
            <consortium name="The Broad Institute Genome Sequencing Platform"/>
            <consortium name="The Broad Institute Genome Sequencing Center for Infectious Disease"/>
            <person name="Cerqueira G."/>
            <person name="Feldgarden M."/>
            <person name="Courvalin P."/>
            <person name="Perichon B."/>
            <person name="Grillot-Courvalin C."/>
            <person name="Clermont D."/>
            <person name="Rocha E."/>
            <person name="Yoon E.-J."/>
            <person name="Nemec A."/>
            <person name="Walker B."/>
            <person name="Young S.K."/>
            <person name="Zeng Q."/>
            <person name="Gargeya S."/>
            <person name="Fitzgerald M."/>
            <person name="Haas B."/>
            <person name="Abouelleil A."/>
            <person name="Alvarado L."/>
            <person name="Arachchi H.M."/>
            <person name="Berlin A.M."/>
            <person name="Chapman S.B."/>
            <person name="Dewar J."/>
            <person name="Goldberg J."/>
            <person name="Griggs A."/>
            <person name="Gujja S."/>
            <person name="Hansen M."/>
            <person name="Howarth C."/>
            <person name="Imamovic A."/>
            <person name="Larimer J."/>
            <person name="McCowan C."/>
            <person name="Murphy C."/>
            <person name="Neiman D."/>
            <person name="Pearson M."/>
            <person name="Priest M."/>
            <person name="Roberts A."/>
            <person name="Saif S."/>
            <person name="Shea T."/>
            <person name="Sisk P."/>
            <person name="Sykes S."/>
            <person name="Wortman J."/>
            <person name="Nusbaum C."/>
            <person name="Birren B."/>
        </authorList>
    </citation>
    <scope>NUCLEOTIDE SEQUENCE [LARGE SCALE GENOMIC DNA]</scope>
    <source>
        <strain evidence="1 2">CIP 70.12</strain>
    </source>
</reference>
<comment type="caution">
    <text evidence="1">The sequence shown here is derived from an EMBL/GenBank/DDBJ whole genome shotgun (WGS) entry which is preliminary data.</text>
</comment>
<sequence>MKLEFGNSWGNEAKIYESSSLDDTATVTGTTVKRKIDQYVVLLYVYTTKCNDQNYKDYD</sequence>
<proteinExistence type="predicted"/>
<accession>N9EAQ2</accession>